<proteinExistence type="inferred from homology"/>
<dbReference type="OrthoDB" id="9806017at2"/>
<dbReference type="EMBL" id="MZGT01000037">
    <property type="protein sequence ID" value="OPJ60692.1"/>
    <property type="molecule type" value="Genomic_DNA"/>
</dbReference>
<dbReference type="Gene3D" id="2.30.30.140">
    <property type="match status" value="1"/>
</dbReference>
<dbReference type="Proteomes" id="UP000656077">
    <property type="component" value="Unassembled WGS sequence"/>
</dbReference>
<protein>
    <submittedName>
        <fullName evidence="3">Hydrogenase-2 operon protein HybG</fullName>
    </submittedName>
    <submittedName>
        <fullName evidence="2">HypC/HybG/HupF family hydrogenase formation chaperone</fullName>
    </submittedName>
</protein>
<dbReference type="InterPro" id="IPR001109">
    <property type="entry name" value="Hydrogenase_HupF/HypC"/>
</dbReference>
<dbReference type="EMBL" id="WSRQ01000027">
    <property type="protein sequence ID" value="MVX65178.1"/>
    <property type="molecule type" value="Genomic_DNA"/>
</dbReference>
<dbReference type="AlphaFoldDB" id="A0A1V4IKX7"/>
<dbReference type="GO" id="GO:0051604">
    <property type="term" value="P:protein maturation"/>
    <property type="evidence" value="ECO:0007669"/>
    <property type="project" value="TreeGrafter"/>
</dbReference>
<organism evidence="3 5">
    <name type="scientific">Clostridium chromiireducens</name>
    <dbReference type="NCBI Taxonomy" id="225345"/>
    <lineage>
        <taxon>Bacteria</taxon>
        <taxon>Bacillati</taxon>
        <taxon>Bacillota</taxon>
        <taxon>Clostridia</taxon>
        <taxon>Eubacteriales</taxon>
        <taxon>Clostridiaceae</taxon>
        <taxon>Clostridium</taxon>
    </lineage>
</organism>
<comment type="similarity">
    <text evidence="1">Belongs to the HupF/HypC family.</text>
</comment>
<evidence type="ECO:0000313" key="2">
    <source>
        <dbReference type="EMBL" id="MVX65178.1"/>
    </source>
</evidence>
<dbReference type="SUPFAM" id="SSF159127">
    <property type="entry name" value="HupF/HypC-like"/>
    <property type="match status" value="1"/>
</dbReference>
<dbReference type="PROSITE" id="PS01097">
    <property type="entry name" value="HUPF_HYPC"/>
    <property type="match status" value="1"/>
</dbReference>
<evidence type="ECO:0000256" key="1">
    <source>
        <dbReference type="ARBA" id="ARBA00006018"/>
    </source>
</evidence>
<dbReference type="PRINTS" id="PR00445">
    <property type="entry name" value="HUPFHYPC"/>
</dbReference>
<dbReference type="Pfam" id="PF01455">
    <property type="entry name" value="HupF_HypC"/>
    <property type="match status" value="1"/>
</dbReference>
<dbReference type="Proteomes" id="UP000265930">
    <property type="component" value="Unassembled WGS sequence"/>
</dbReference>
<dbReference type="EMBL" id="QXDJ01000001">
    <property type="protein sequence ID" value="RII36539.1"/>
    <property type="molecule type" value="Genomic_DNA"/>
</dbReference>
<dbReference type="PANTHER" id="PTHR35177:SF2">
    <property type="entry name" value="HYDROGENASE MATURATION FACTOR HYBG"/>
    <property type="match status" value="1"/>
</dbReference>
<evidence type="ECO:0000313" key="4">
    <source>
        <dbReference type="EMBL" id="RII36539.1"/>
    </source>
</evidence>
<gene>
    <name evidence="3" type="primary">hybG</name>
    <name evidence="2" type="synonym">hypC</name>
    <name evidence="3" type="ORF">CLCHR_28180</name>
    <name evidence="4" type="ORF">D2A34_03900</name>
    <name evidence="2" type="ORF">GKZ28_15920</name>
</gene>
<sequence>MCLAVPGKVIEINDTKASIEVGNVKREVYVQLVPEVKLGDYVLVHAGCAIEIVDEEEALKTLEILKEFAEDEIC</sequence>
<dbReference type="PANTHER" id="PTHR35177">
    <property type="entry name" value="HYDROGENASE MATURATION FACTOR HYBG"/>
    <property type="match status" value="1"/>
</dbReference>
<keyword evidence="5" id="KW-1185">Reference proteome</keyword>
<comment type="caution">
    <text evidence="3">The sequence shown here is derived from an EMBL/GenBank/DDBJ whole genome shotgun (WGS) entry which is preliminary data.</text>
</comment>
<reference evidence="3 5" key="1">
    <citation type="submission" date="2017-03" db="EMBL/GenBank/DDBJ databases">
        <title>Genome sequence of Clostridium chromiireducens DSM 23318.</title>
        <authorList>
            <person name="Poehlein A."/>
            <person name="Daniel R."/>
        </authorList>
    </citation>
    <scope>NUCLEOTIDE SEQUENCE [LARGE SCALE GENOMIC DNA]</scope>
    <source>
        <strain evidence="3 5">DSM 23318</strain>
    </source>
</reference>
<evidence type="ECO:0000313" key="6">
    <source>
        <dbReference type="Proteomes" id="UP000265930"/>
    </source>
</evidence>
<dbReference type="NCBIfam" id="TIGR00074">
    <property type="entry name" value="hypC_hupF"/>
    <property type="match status" value="1"/>
</dbReference>
<dbReference type="InterPro" id="IPR019812">
    <property type="entry name" value="Hydgase_assmbl_chp_CS"/>
</dbReference>
<dbReference type="STRING" id="225345.CLCHR_28180"/>
<reference evidence="4 6" key="2">
    <citation type="submission" date="2018-08" db="EMBL/GenBank/DDBJ databases">
        <title>Genome of Clostridium chromiireducens C1, DSM12136.</title>
        <authorList>
            <person name="Xing M."/>
            <person name="Wei Y."/>
            <person name="Ang E.L."/>
            <person name="Zhao H."/>
            <person name="Zhang Y."/>
        </authorList>
    </citation>
    <scope>NUCLEOTIDE SEQUENCE [LARGE SCALE GENOMIC DNA]</scope>
    <source>
        <strain evidence="4 6">C1</strain>
    </source>
</reference>
<name>A0A1V4IKX7_9CLOT</name>
<dbReference type="GO" id="GO:0005506">
    <property type="term" value="F:iron ion binding"/>
    <property type="evidence" value="ECO:0007669"/>
    <property type="project" value="TreeGrafter"/>
</dbReference>
<dbReference type="Proteomes" id="UP000191056">
    <property type="component" value="Unassembled WGS sequence"/>
</dbReference>
<dbReference type="RefSeq" id="WP_079440452.1">
    <property type="nucleotide sequence ID" value="NZ_JBLZIA010000005.1"/>
</dbReference>
<reference evidence="2" key="3">
    <citation type="submission" date="2019-12" db="EMBL/GenBank/DDBJ databases">
        <title>Microbes associate with the intestines of laboratory mice.</title>
        <authorList>
            <person name="Navarre W."/>
            <person name="Wong E."/>
        </authorList>
    </citation>
    <scope>NUCLEOTIDE SEQUENCE</scope>
    <source>
        <strain evidence="2">NM79_F5</strain>
    </source>
</reference>
<dbReference type="GO" id="GO:1902670">
    <property type="term" value="F:carbon dioxide binding"/>
    <property type="evidence" value="ECO:0007669"/>
    <property type="project" value="TreeGrafter"/>
</dbReference>
<dbReference type="FunFam" id="2.30.30.140:FF:000022">
    <property type="entry name" value="Hydrogenase assembly chaperone HybG"/>
    <property type="match status" value="1"/>
</dbReference>
<evidence type="ECO:0000313" key="3">
    <source>
        <dbReference type="EMBL" id="OPJ60692.1"/>
    </source>
</evidence>
<evidence type="ECO:0000313" key="5">
    <source>
        <dbReference type="Proteomes" id="UP000191056"/>
    </source>
</evidence>
<accession>A0A1V4IKX7</accession>